<dbReference type="InterPro" id="IPR037063">
    <property type="entry name" value="PHb_sf"/>
</dbReference>
<dbReference type="InterPro" id="IPR018649">
    <property type="entry name" value="SHOCT"/>
</dbReference>
<organism evidence="4 5">
    <name type="scientific">Dorea amylophila</name>
    <dbReference type="NCBI Taxonomy" id="2981789"/>
    <lineage>
        <taxon>Bacteria</taxon>
        <taxon>Bacillati</taxon>
        <taxon>Bacillota</taxon>
        <taxon>Clostridia</taxon>
        <taxon>Lachnospirales</taxon>
        <taxon>Lachnospiraceae</taxon>
        <taxon>Dorea</taxon>
    </lineage>
</organism>
<keyword evidence="5" id="KW-1185">Reference proteome</keyword>
<dbReference type="EMBL" id="JBITRD010000011">
    <property type="protein sequence ID" value="MFI7845439.1"/>
    <property type="molecule type" value="Genomic_DNA"/>
</dbReference>
<dbReference type="InterPro" id="IPR039519">
    <property type="entry name" value="YokE-like_PH"/>
</dbReference>
<feature type="coiled-coil region" evidence="1">
    <location>
        <begin position="29"/>
        <end position="56"/>
    </location>
</feature>
<dbReference type="Proteomes" id="UP001614216">
    <property type="component" value="Unassembled WGS sequence"/>
</dbReference>
<comment type="caution">
    <text evidence="4">The sequence shown here is derived from an EMBL/GenBank/DDBJ whole genome shotgun (WGS) entry which is preliminary data.</text>
</comment>
<name>A0ABW8AZK5_9FIRM</name>
<protein>
    <submittedName>
        <fullName evidence="4">SHOCT domain-containing protein</fullName>
    </submittedName>
</protein>
<evidence type="ECO:0000313" key="5">
    <source>
        <dbReference type="Proteomes" id="UP001614216"/>
    </source>
</evidence>
<keyword evidence="1" id="KW-0175">Coiled coil</keyword>
<dbReference type="Pfam" id="PF09851">
    <property type="entry name" value="SHOCT"/>
    <property type="match status" value="1"/>
</dbReference>
<sequence>MGWKDLMKNVTDKATSVAETAQAKFEEQKQLSAIKKEEQNKKMEEMNERVTEYEQELLQNILSGFSGAPCIEVEDNILDFTKDYFEKLLLPANSVSASKITMYPYSDKIQKKAQKALREYDDTETPVFQFEGNKGEFILMTPTKLYIAVAFPENQTFVANVAVDLQQVSQLGFVSTEEGYQVVCNGVELFSADNVSEFDRITIEEYVRRLEEKDFEITETQIDEVIKKKIGDNILRIIRQYVFDDELLIYFAWGMDNITAKDFVVCTNKQILMLDREMLGATKNVKQFYYEDITSMSTDQKTSGWLEFALTAAFKLCNITIYVSGAQEKIQTLYTYEAERVIRVYQEYRRSIKQDERNARQVVVQQSAPAEDDVFTKLEKLNKLKEAGILTEEEFDEKKAELLAQM</sequence>
<accession>A0ABW8AZK5</accession>
<evidence type="ECO:0000259" key="2">
    <source>
        <dbReference type="Pfam" id="PF09851"/>
    </source>
</evidence>
<dbReference type="Gene3D" id="2.30.29.50">
    <property type="entry name" value="Bacterial Pleckstrin homology domain"/>
    <property type="match status" value="1"/>
</dbReference>
<evidence type="ECO:0000313" key="4">
    <source>
        <dbReference type="EMBL" id="MFI7845439.1"/>
    </source>
</evidence>
<proteinExistence type="predicted"/>
<dbReference type="RefSeq" id="WP_201853799.1">
    <property type="nucleotide sequence ID" value="NZ_JBITRD010000011.1"/>
</dbReference>
<evidence type="ECO:0000259" key="3">
    <source>
        <dbReference type="Pfam" id="PF14470"/>
    </source>
</evidence>
<feature type="domain" description="SHOCT" evidence="2">
    <location>
        <begin position="377"/>
        <end position="403"/>
    </location>
</feature>
<reference evidence="4 5" key="1">
    <citation type="submission" date="2024-08" db="EMBL/GenBank/DDBJ databases">
        <authorList>
            <person name="Vancuren S.J."/>
            <person name="Allen-Vercoe E."/>
        </authorList>
    </citation>
    <scope>NUCLEOTIDE SEQUENCE [LARGE SCALE GENOMIC DNA]</scope>
    <source>
        <strain evidence="4 5">16-6-I_42_FAA</strain>
    </source>
</reference>
<dbReference type="Pfam" id="PF14470">
    <property type="entry name" value="bPH_3"/>
    <property type="match status" value="1"/>
</dbReference>
<feature type="domain" description="YokE-like PH" evidence="3">
    <location>
        <begin position="244"/>
        <end position="331"/>
    </location>
</feature>
<gene>
    <name evidence="4" type="ORF">ACIF0M_07755</name>
</gene>
<evidence type="ECO:0000256" key="1">
    <source>
        <dbReference type="SAM" id="Coils"/>
    </source>
</evidence>